<dbReference type="Pfam" id="PF13374">
    <property type="entry name" value="TPR_10"/>
    <property type="match status" value="4"/>
</dbReference>
<dbReference type="Pfam" id="PF13424">
    <property type="entry name" value="TPR_12"/>
    <property type="match status" value="2"/>
</dbReference>
<dbReference type="Gene3D" id="3.40.50.300">
    <property type="entry name" value="P-loop containing nucleotide triphosphate hydrolases"/>
    <property type="match status" value="1"/>
</dbReference>
<keyword evidence="1" id="KW-1133">Transmembrane helix</keyword>
<dbReference type="SMART" id="SM00028">
    <property type="entry name" value="TPR"/>
    <property type="match status" value="7"/>
</dbReference>
<proteinExistence type="predicted"/>
<dbReference type="InterPro" id="IPR019734">
    <property type="entry name" value="TPR_rpt"/>
</dbReference>
<dbReference type="InterPro" id="IPR027417">
    <property type="entry name" value="P-loop_NTPase"/>
</dbReference>
<evidence type="ECO:0000313" key="2">
    <source>
        <dbReference type="EMBL" id="NYF54737.1"/>
    </source>
</evidence>
<gene>
    <name evidence="2" type="ORF">HDA35_000568</name>
</gene>
<feature type="transmembrane region" description="Helical" evidence="1">
    <location>
        <begin position="391"/>
        <end position="410"/>
    </location>
</feature>
<protein>
    <submittedName>
        <fullName evidence="2">Tetratricopeptide (TPR) repeat protein</fullName>
    </submittedName>
</protein>
<keyword evidence="1" id="KW-0812">Transmembrane</keyword>
<evidence type="ECO:0000256" key="1">
    <source>
        <dbReference type="SAM" id="Phobius"/>
    </source>
</evidence>
<feature type="transmembrane region" description="Helical" evidence="1">
    <location>
        <begin position="57"/>
        <end position="77"/>
    </location>
</feature>
<evidence type="ECO:0000313" key="3">
    <source>
        <dbReference type="Proteomes" id="UP000631553"/>
    </source>
</evidence>
<keyword evidence="3" id="KW-1185">Reference proteome</keyword>
<keyword evidence="1" id="KW-0472">Membrane</keyword>
<reference evidence="2 3" key="1">
    <citation type="submission" date="2020-07" db="EMBL/GenBank/DDBJ databases">
        <title>Sequencing the genomes of 1000 actinobacteria strains.</title>
        <authorList>
            <person name="Klenk H.-P."/>
        </authorList>
    </citation>
    <scope>NUCLEOTIDE SEQUENCE [LARGE SCALE GENOMIC DNA]</scope>
    <source>
        <strain evidence="2 3">DSM 43814</strain>
    </source>
</reference>
<dbReference type="Gene3D" id="1.25.40.10">
    <property type="entry name" value="Tetratricopeptide repeat domain"/>
    <property type="match status" value="2"/>
</dbReference>
<dbReference type="Proteomes" id="UP000631553">
    <property type="component" value="Unassembled WGS sequence"/>
</dbReference>
<dbReference type="PANTHER" id="PTHR46082">
    <property type="entry name" value="ATP/GTP-BINDING PROTEIN-RELATED"/>
    <property type="match status" value="1"/>
</dbReference>
<sequence length="894" mass="93541">MAVPGRRRWSASFAALVSAAVLTLGVVVTQVVALAVNAASDQQAWWWGLDVIRRYPFPSLLVGAVLLVVLSAVALSVQRSRAALTDPSQADDGAHPGAAVRIEQPRRTGVVDAPIGELPTVIRGRDGVVADLLAPSAAGPSPVRVLTGLGGCGKTTVALAAARAARADGWQVWWVSAVDGTALVAGMSAVAREAGAPAEEVAAAGSDVALAGLVWRWLERVPGPWLLVIDNADDPAVLAPAGTSVAGGTGWVRPAGSGTVVVTSRVTDARVWGHRAGLVPLGELDERSAALMLLDRMGRAGEAELMPAAVAVADRLGRLPLAVHLAGAYLGSGVAEVGLTAYLDLLAARSVGMVDEGAPGWGTRDPRRQVLSTWEISLDALERQGRVRARTVLRVLSFLAAGSVVPVSMLDLRVLGSAGLLSGGDEGRVELAAALAGLRAVGLVESAPAGTTGGDGVLMHPLVAEVSRMQADREGRRRAFLAAAARLVVAGDRRLHPADPGDREAWRLLAPHAVALRDVAVQLDADLCAEVVGVNNGLTYHLVARGSYPAAIDHGEHVAATAAQLLGDEHPDTLKARNNLATAYQAAGRLTDAIALSEATLAARERVLGADHPDALMARNNLAAAYEAAGRLGEAIPLLEATLAARERVLGEDHPATLMSRHNLAYVYQAAGRLGEAIPLLEATLAARERVLGVDHPDTLMSRNSLAAAYRTVGRLGKAVRLFEATLAARERVLGAEHPHTLRSRHNLAYAYQMAGRTGDAIPLMEATLAAFERVVGTEHPETLTSRNNLAGAYDSVGRSGEAVPLYEATLVARERVLGADHPDTLTSRSNLACAYQAEGRLGEAISLHEATLASRARVLGEDHPDTQASRYKLALAYRAREEHTHPEGSPRGD</sequence>
<dbReference type="PRINTS" id="PR00381">
    <property type="entry name" value="KINESINLIGHT"/>
</dbReference>
<dbReference type="InterPro" id="IPR011990">
    <property type="entry name" value="TPR-like_helical_dom_sf"/>
</dbReference>
<dbReference type="SUPFAM" id="SSF48452">
    <property type="entry name" value="TPR-like"/>
    <property type="match status" value="3"/>
</dbReference>
<dbReference type="SUPFAM" id="SSF52540">
    <property type="entry name" value="P-loop containing nucleoside triphosphate hydrolases"/>
    <property type="match status" value="1"/>
</dbReference>
<dbReference type="PANTHER" id="PTHR46082:SF6">
    <property type="entry name" value="AAA+ ATPASE DOMAIN-CONTAINING PROTEIN-RELATED"/>
    <property type="match status" value="1"/>
</dbReference>
<dbReference type="InterPro" id="IPR053137">
    <property type="entry name" value="NLR-like"/>
</dbReference>
<organism evidence="2 3">
    <name type="scientific">Micromonospora purpureochromogenes</name>
    <dbReference type="NCBI Taxonomy" id="47872"/>
    <lineage>
        <taxon>Bacteria</taxon>
        <taxon>Bacillati</taxon>
        <taxon>Actinomycetota</taxon>
        <taxon>Actinomycetes</taxon>
        <taxon>Micromonosporales</taxon>
        <taxon>Micromonosporaceae</taxon>
        <taxon>Micromonospora</taxon>
    </lineage>
</organism>
<dbReference type="EMBL" id="JACCCQ010000001">
    <property type="protein sequence ID" value="NYF54737.1"/>
    <property type="molecule type" value="Genomic_DNA"/>
</dbReference>
<name>A0ABX2RE38_9ACTN</name>
<comment type="caution">
    <text evidence="2">The sequence shown here is derived from an EMBL/GenBank/DDBJ whole genome shotgun (WGS) entry which is preliminary data.</text>
</comment>
<accession>A0ABX2RE38</accession>
<dbReference type="RefSeq" id="WP_218895964.1">
    <property type="nucleotide sequence ID" value="NZ_JACCCQ010000001.1"/>
</dbReference>